<dbReference type="EMBL" id="UYRR01017243">
    <property type="protein sequence ID" value="VDK28839.1"/>
    <property type="molecule type" value="Genomic_DNA"/>
</dbReference>
<feature type="domain" description="Metalloenzyme" evidence="1">
    <location>
        <begin position="2"/>
        <end position="83"/>
    </location>
</feature>
<dbReference type="SUPFAM" id="SSF53649">
    <property type="entry name" value="Alkaline phosphatase-like"/>
    <property type="match status" value="1"/>
</dbReference>
<sequence>MVEQINAKKHPFVMCNFAPPDMVGHTGVYEAAVKACEATDVAIGRIYEACKANGYVMMVTADHGNAEQMMAPDGSKHTAHTCNKGEFD</sequence>
<organism evidence="4">
    <name type="scientific">Anisakis simplex</name>
    <name type="common">Herring worm</name>
    <dbReference type="NCBI Taxonomy" id="6269"/>
    <lineage>
        <taxon>Eukaryota</taxon>
        <taxon>Metazoa</taxon>
        <taxon>Ecdysozoa</taxon>
        <taxon>Nematoda</taxon>
        <taxon>Chromadorea</taxon>
        <taxon>Rhabditida</taxon>
        <taxon>Spirurina</taxon>
        <taxon>Ascaridomorpha</taxon>
        <taxon>Ascaridoidea</taxon>
        <taxon>Anisakidae</taxon>
        <taxon>Anisakis</taxon>
        <taxon>Anisakis simplex complex</taxon>
    </lineage>
</organism>
<reference evidence="4" key="1">
    <citation type="submission" date="2017-02" db="UniProtKB">
        <authorList>
            <consortium name="WormBaseParasite"/>
        </authorList>
    </citation>
    <scope>IDENTIFICATION</scope>
</reference>
<reference evidence="2 3" key="2">
    <citation type="submission" date="2018-11" db="EMBL/GenBank/DDBJ databases">
        <authorList>
            <consortium name="Pathogen Informatics"/>
        </authorList>
    </citation>
    <scope>NUCLEOTIDE SEQUENCE [LARGE SCALE GENOMIC DNA]</scope>
</reference>
<dbReference type="GO" id="GO:0006007">
    <property type="term" value="P:glucose catabolic process"/>
    <property type="evidence" value="ECO:0007669"/>
    <property type="project" value="InterPro"/>
</dbReference>
<dbReference type="Gene3D" id="3.40.720.10">
    <property type="entry name" value="Alkaline Phosphatase, subunit A"/>
    <property type="match status" value="1"/>
</dbReference>
<dbReference type="GO" id="GO:0030145">
    <property type="term" value="F:manganese ion binding"/>
    <property type="evidence" value="ECO:0007669"/>
    <property type="project" value="TreeGrafter"/>
</dbReference>
<evidence type="ECO:0000313" key="3">
    <source>
        <dbReference type="Proteomes" id="UP000267096"/>
    </source>
</evidence>
<gene>
    <name evidence="2" type="ORF">ASIM_LOCUS7264</name>
</gene>
<keyword evidence="3" id="KW-1185">Reference proteome</keyword>
<proteinExistence type="predicted"/>
<accession>A0A0M3JIM5</accession>
<dbReference type="Pfam" id="PF01676">
    <property type="entry name" value="Metalloenzyme"/>
    <property type="match status" value="1"/>
</dbReference>
<dbReference type="AlphaFoldDB" id="A0A0M3JIM5"/>
<dbReference type="InterPro" id="IPR017850">
    <property type="entry name" value="Alkaline_phosphatase_core_sf"/>
</dbReference>
<dbReference type="PANTHER" id="PTHR31637:SF0">
    <property type="entry name" value="2,3-BISPHOSPHOGLYCERATE-INDEPENDENT PHOSPHOGLYCERATE MUTASE"/>
    <property type="match status" value="1"/>
</dbReference>
<name>A0A0M3JIM5_ANISI</name>
<dbReference type="Proteomes" id="UP000267096">
    <property type="component" value="Unassembled WGS sequence"/>
</dbReference>
<evidence type="ECO:0000313" key="2">
    <source>
        <dbReference type="EMBL" id="VDK28839.1"/>
    </source>
</evidence>
<protein>
    <submittedName>
        <fullName evidence="4">Cofactor-independent phosphoglycerate mutase (inferred by orthology to a C. elegans protein)</fullName>
    </submittedName>
</protein>
<dbReference type="OrthoDB" id="1886626at2759"/>
<dbReference type="GO" id="GO:0004619">
    <property type="term" value="F:phosphoglycerate mutase activity"/>
    <property type="evidence" value="ECO:0007669"/>
    <property type="project" value="InterPro"/>
</dbReference>
<evidence type="ECO:0000313" key="4">
    <source>
        <dbReference type="WBParaSite" id="ASIM_0000749101-mRNA-1"/>
    </source>
</evidence>
<dbReference type="InterPro" id="IPR005995">
    <property type="entry name" value="Pgm_bpd_ind"/>
</dbReference>
<dbReference type="InterPro" id="IPR006124">
    <property type="entry name" value="Metalloenzyme"/>
</dbReference>
<dbReference type="PANTHER" id="PTHR31637">
    <property type="entry name" value="2,3-BISPHOSPHOGLYCERATE-INDEPENDENT PHOSPHOGLYCERATE MUTASE"/>
    <property type="match status" value="1"/>
</dbReference>
<dbReference type="WBParaSite" id="ASIM_0000749101-mRNA-1">
    <property type="protein sequence ID" value="ASIM_0000749101-mRNA-1"/>
    <property type="gene ID" value="ASIM_0000749101"/>
</dbReference>
<evidence type="ECO:0000259" key="1">
    <source>
        <dbReference type="Pfam" id="PF01676"/>
    </source>
</evidence>